<dbReference type="InterPro" id="IPR003593">
    <property type="entry name" value="AAA+_ATPase"/>
</dbReference>
<dbReference type="SMART" id="SM00382">
    <property type="entry name" value="AAA"/>
    <property type="match status" value="1"/>
</dbReference>
<dbReference type="PANTHER" id="PTHR32071:SF117">
    <property type="entry name" value="PTS-DEPENDENT DIHYDROXYACETONE KINASE OPERON REGULATORY PROTEIN-RELATED"/>
    <property type="match status" value="1"/>
</dbReference>
<dbReference type="SUPFAM" id="SSF49879">
    <property type="entry name" value="SMAD/FHA domain"/>
    <property type="match status" value="1"/>
</dbReference>
<evidence type="ECO:0000313" key="6">
    <source>
        <dbReference type="EMBL" id="AKU96106.1"/>
    </source>
</evidence>
<dbReference type="PANTHER" id="PTHR32071">
    <property type="entry name" value="TRANSCRIPTIONAL REGULATORY PROTEIN"/>
    <property type="match status" value="1"/>
</dbReference>
<dbReference type="EMBL" id="CP012333">
    <property type="protein sequence ID" value="AKU96106.1"/>
    <property type="molecule type" value="Genomic_DNA"/>
</dbReference>
<keyword evidence="2" id="KW-0067">ATP-binding</keyword>
<dbReference type="PROSITE" id="PS00676">
    <property type="entry name" value="SIGMA54_INTERACT_2"/>
    <property type="match status" value="1"/>
</dbReference>
<dbReference type="Proteomes" id="UP000064967">
    <property type="component" value="Chromosome"/>
</dbReference>
<dbReference type="AlphaFoldDB" id="A0A0K1PRT6"/>
<dbReference type="PROSITE" id="PS50006">
    <property type="entry name" value="FHA_DOMAIN"/>
    <property type="match status" value="1"/>
</dbReference>
<dbReference type="SMART" id="SM00240">
    <property type="entry name" value="FHA"/>
    <property type="match status" value="1"/>
</dbReference>
<evidence type="ECO:0000256" key="1">
    <source>
        <dbReference type="ARBA" id="ARBA00022741"/>
    </source>
</evidence>
<dbReference type="SUPFAM" id="SSF46689">
    <property type="entry name" value="Homeodomain-like"/>
    <property type="match status" value="1"/>
</dbReference>
<dbReference type="STRING" id="1391654.AKJ09_02770"/>
<protein>
    <submittedName>
        <fullName evidence="6">Response regulator of zinc sigma-54-dependent two-component system</fullName>
    </submittedName>
</protein>
<evidence type="ECO:0000259" key="5">
    <source>
        <dbReference type="PROSITE" id="PS50045"/>
    </source>
</evidence>
<dbReference type="Pfam" id="PF25601">
    <property type="entry name" value="AAA_lid_14"/>
    <property type="match status" value="1"/>
</dbReference>
<dbReference type="InterPro" id="IPR000253">
    <property type="entry name" value="FHA_dom"/>
</dbReference>
<dbReference type="InterPro" id="IPR058031">
    <property type="entry name" value="AAA_lid_NorR"/>
</dbReference>
<keyword evidence="7" id="KW-1185">Reference proteome</keyword>
<dbReference type="GO" id="GO:0003677">
    <property type="term" value="F:DNA binding"/>
    <property type="evidence" value="ECO:0007669"/>
    <property type="project" value="UniProtKB-KW"/>
</dbReference>
<keyword evidence="1" id="KW-0547">Nucleotide-binding</keyword>
<dbReference type="OrthoDB" id="5485507at2"/>
<gene>
    <name evidence="6" type="ORF">AKJ09_02770</name>
</gene>
<dbReference type="SUPFAM" id="SSF52540">
    <property type="entry name" value="P-loop containing nucleoside triphosphate hydrolases"/>
    <property type="match status" value="1"/>
</dbReference>
<dbReference type="FunFam" id="3.40.50.300:FF:000006">
    <property type="entry name" value="DNA-binding transcriptional regulator NtrC"/>
    <property type="match status" value="1"/>
</dbReference>
<dbReference type="CDD" id="cd00060">
    <property type="entry name" value="FHA"/>
    <property type="match status" value="1"/>
</dbReference>
<sequence length="447" mass="49637">MGASRHGFDESLTTEVLPDTLGYEGPIVRLAAEVSWNDRSGTHRHRLGERAAVGAAPGNDIVVDESTVSRLHAEFYLKDQTVWVRDLGSRNGTFIQSVQITDAKVPDGGLVRFGAVEMKIDYGQVTTKVEVWPTHTLGGMLGKSVAMRECFARVARIANDDSTVLIHGETGTGKELVARTIHELSSRGSQPFVVVDCGSLPENLLESELFGHVKGAFTGATHSRGGAFEEAEGGTIFLDEIGELPLSMQPKLLRVLESHTVRRIGETNFRPVNVRILSATHRDLRTMVNSGAFREDLYFRLAVLPVAVPPLRSRIEDISLLVESFLPEKGPISAELLGELQRRPWFGNVRELRNFVARARVLGAEDALAAHEDERHVGVPPVEGEVFPPIDADEQFREIRVRWLDHLEREYISKLLVIHKHNISAVSKAAGLDRTYVYRLMRKHDLT</sequence>
<evidence type="ECO:0000256" key="2">
    <source>
        <dbReference type="ARBA" id="ARBA00022840"/>
    </source>
</evidence>
<accession>A0A0K1PRT6</accession>
<dbReference type="Gene3D" id="1.10.10.60">
    <property type="entry name" value="Homeodomain-like"/>
    <property type="match status" value="1"/>
</dbReference>
<dbReference type="KEGG" id="llu:AKJ09_02770"/>
<dbReference type="Pfam" id="PF00158">
    <property type="entry name" value="Sigma54_activat"/>
    <property type="match status" value="1"/>
</dbReference>
<dbReference type="InterPro" id="IPR025943">
    <property type="entry name" value="Sigma_54_int_dom_ATP-bd_2"/>
</dbReference>
<organism evidence="6 7">
    <name type="scientific">Labilithrix luteola</name>
    <dbReference type="NCBI Taxonomy" id="1391654"/>
    <lineage>
        <taxon>Bacteria</taxon>
        <taxon>Pseudomonadati</taxon>
        <taxon>Myxococcota</taxon>
        <taxon>Polyangia</taxon>
        <taxon>Polyangiales</taxon>
        <taxon>Labilitrichaceae</taxon>
        <taxon>Labilithrix</taxon>
    </lineage>
</organism>
<dbReference type="Gene3D" id="1.10.8.60">
    <property type="match status" value="1"/>
</dbReference>
<dbReference type="InterPro" id="IPR025662">
    <property type="entry name" value="Sigma_54_int_dom_ATP-bd_1"/>
</dbReference>
<dbReference type="Gene3D" id="3.40.50.300">
    <property type="entry name" value="P-loop containing nucleotide triphosphate hydrolases"/>
    <property type="match status" value="1"/>
</dbReference>
<dbReference type="PROSITE" id="PS50045">
    <property type="entry name" value="SIGMA54_INTERACT_4"/>
    <property type="match status" value="1"/>
</dbReference>
<keyword evidence="3" id="KW-0238">DNA-binding</keyword>
<evidence type="ECO:0000259" key="4">
    <source>
        <dbReference type="PROSITE" id="PS50006"/>
    </source>
</evidence>
<feature type="domain" description="FHA" evidence="4">
    <location>
        <begin position="45"/>
        <end position="100"/>
    </location>
</feature>
<dbReference type="InterPro" id="IPR008984">
    <property type="entry name" value="SMAD_FHA_dom_sf"/>
</dbReference>
<dbReference type="Pfam" id="PF00498">
    <property type="entry name" value="FHA"/>
    <property type="match status" value="1"/>
</dbReference>
<evidence type="ECO:0000313" key="7">
    <source>
        <dbReference type="Proteomes" id="UP000064967"/>
    </source>
</evidence>
<dbReference type="InterPro" id="IPR027417">
    <property type="entry name" value="P-loop_NTPase"/>
</dbReference>
<dbReference type="InterPro" id="IPR002078">
    <property type="entry name" value="Sigma_54_int"/>
</dbReference>
<reference evidence="6 7" key="1">
    <citation type="submission" date="2015-08" db="EMBL/GenBank/DDBJ databases">
        <authorList>
            <person name="Babu N.S."/>
            <person name="Beckwith C.J."/>
            <person name="Beseler K.G."/>
            <person name="Brison A."/>
            <person name="Carone J.V."/>
            <person name="Caskin T.P."/>
            <person name="Diamond M."/>
            <person name="Durham M.E."/>
            <person name="Foxe J.M."/>
            <person name="Go M."/>
            <person name="Henderson B.A."/>
            <person name="Jones I.B."/>
            <person name="McGettigan J.A."/>
            <person name="Micheletti S.J."/>
            <person name="Nasrallah M.E."/>
            <person name="Ortiz D."/>
            <person name="Piller C.R."/>
            <person name="Privatt S.R."/>
            <person name="Schneider S.L."/>
            <person name="Sharp S."/>
            <person name="Smith T.C."/>
            <person name="Stanton J.D."/>
            <person name="Ullery H.E."/>
            <person name="Wilson R.J."/>
            <person name="Serrano M.G."/>
            <person name="Buck G."/>
            <person name="Lee V."/>
            <person name="Wang Y."/>
            <person name="Carvalho R."/>
            <person name="Voegtly L."/>
            <person name="Shi R."/>
            <person name="Duckworth R."/>
            <person name="Johnson A."/>
            <person name="Loviza R."/>
            <person name="Walstead R."/>
            <person name="Shah Z."/>
            <person name="Kiflezghi M."/>
            <person name="Wade K."/>
            <person name="Ball S.L."/>
            <person name="Bradley K.W."/>
            <person name="Asai D.J."/>
            <person name="Bowman C.A."/>
            <person name="Russell D.A."/>
            <person name="Pope W.H."/>
            <person name="Jacobs-Sera D."/>
            <person name="Hendrix R.W."/>
            <person name="Hatfull G.F."/>
        </authorList>
    </citation>
    <scope>NUCLEOTIDE SEQUENCE [LARGE SCALE GENOMIC DNA]</scope>
    <source>
        <strain evidence="6 7">DSM 27648</strain>
    </source>
</reference>
<dbReference type="RefSeq" id="WP_146647447.1">
    <property type="nucleotide sequence ID" value="NZ_CP012333.1"/>
</dbReference>
<dbReference type="CDD" id="cd00009">
    <property type="entry name" value="AAA"/>
    <property type="match status" value="1"/>
</dbReference>
<dbReference type="GO" id="GO:0006355">
    <property type="term" value="P:regulation of DNA-templated transcription"/>
    <property type="evidence" value="ECO:0007669"/>
    <property type="project" value="InterPro"/>
</dbReference>
<dbReference type="Gene3D" id="2.60.200.20">
    <property type="match status" value="1"/>
</dbReference>
<evidence type="ECO:0000256" key="3">
    <source>
        <dbReference type="ARBA" id="ARBA00023125"/>
    </source>
</evidence>
<dbReference type="GO" id="GO:0005524">
    <property type="term" value="F:ATP binding"/>
    <property type="evidence" value="ECO:0007669"/>
    <property type="project" value="UniProtKB-KW"/>
</dbReference>
<feature type="domain" description="Sigma-54 factor interaction" evidence="5">
    <location>
        <begin position="140"/>
        <end position="361"/>
    </location>
</feature>
<dbReference type="PROSITE" id="PS00675">
    <property type="entry name" value="SIGMA54_INTERACT_1"/>
    <property type="match status" value="1"/>
</dbReference>
<dbReference type="InterPro" id="IPR009057">
    <property type="entry name" value="Homeodomain-like_sf"/>
</dbReference>
<name>A0A0K1PRT6_9BACT</name>
<proteinExistence type="predicted"/>